<evidence type="ECO:0000313" key="6">
    <source>
        <dbReference type="EMBL" id="KAK5081080.1"/>
    </source>
</evidence>
<evidence type="ECO:0000256" key="1">
    <source>
        <dbReference type="ARBA" id="ARBA00004496"/>
    </source>
</evidence>
<dbReference type="Pfam" id="PF25789">
    <property type="entry name" value="TPR_NAA35"/>
    <property type="match status" value="1"/>
</dbReference>
<keyword evidence="7" id="KW-1185">Reference proteome</keyword>
<feature type="domain" description="NAA35-like N-terminal" evidence="4">
    <location>
        <begin position="29"/>
        <end position="71"/>
    </location>
</feature>
<evidence type="ECO:0000259" key="4">
    <source>
        <dbReference type="Pfam" id="PF04112"/>
    </source>
</evidence>
<reference evidence="6 7" key="1">
    <citation type="submission" date="2023-08" db="EMBL/GenBank/DDBJ databases">
        <title>Black Yeasts Isolated from many extreme environments.</title>
        <authorList>
            <person name="Coleine C."/>
            <person name="Stajich J.E."/>
            <person name="Selbmann L."/>
        </authorList>
    </citation>
    <scope>NUCLEOTIDE SEQUENCE [LARGE SCALE GENOMIC DNA]</scope>
    <source>
        <strain evidence="6 7">CCFEE 5885</strain>
    </source>
</reference>
<keyword evidence="3" id="KW-0963">Cytoplasm</keyword>
<proteinExistence type="inferred from homology"/>
<sequence>MTISHSSRLSVLLRSADKLIRQAKLIVAQIGDPKMDSGALEPGETLEEEFDMEKEFLPEELIWLMDEMLNREEEDFTTQLFNRELLHRFSEESILDVASEAIEALARSDLDLDTRTAISVRLKFRNDILETLIQHADGRNPPASLFPLMHDSLDEAQKTHRLGIVVPKAFSTKLQRRLASTVPPRPMVTVSMNEAWTFWHQTLNDCKNVFSVHQAAHPQDLITAYQVFAYSSPQPSTYPRALLQSFLSSDGMVASRVETIYFLEEDLRSLTLPASSLLKISDGAYGKQHNGSQKVAECMERFIHQFQQTFINVYRALCLNSCRIRRTFCHALTEWDALQGQVEEMDCIIQEASHEKPIQYLSDSPPTFSFSLSSWVYHHKLNILKLTIQMGFDQMIYAPHEMGAMYWYLSTICDIHLSHLERVSHFVSSKDTEVKRGSVTAASRAKATEECKVALDRLYREYAWAKATQLLSSTLHRIFIVLQRLGIVVRQGPVYSSDALRYEIRMKPFLSLSIPEALASDDFASHTDLPDLTIEELLTQAMTMGASAKRAWEEVAKTTWNIYPTKDGGTSVVDEKWNTDVKDCLKAAIAASLCVLTLKKMVNNEEWKFAAAKEARLPGPDGKGRWHRWWVVPHLPAA</sequence>
<comment type="subcellular location">
    <subcellularLocation>
        <location evidence="1">Cytoplasm</location>
    </subcellularLocation>
</comment>
<evidence type="ECO:0000259" key="5">
    <source>
        <dbReference type="Pfam" id="PF25789"/>
    </source>
</evidence>
<accession>A0ABR0K287</accession>
<dbReference type="PANTHER" id="PTHR21373">
    <property type="entry name" value="GLUCOSE REPRESSIBLE PROTEIN MAK10"/>
    <property type="match status" value="1"/>
</dbReference>
<comment type="similarity">
    <text evidence="2">Belongs to the MAK10 family.</text>
</comment>
<comment type="caution">
    <text evidence="6">The sequence shown here is derived from an EMBL/GenBank/DDBJ whole genome shotgun (WGS) entry which is preliminary data.</text>
</comment>
<name>A0ABR0K287_9EURO</name>
<dbReference type="Proteomes" id="UP001345013">
    <property type="component" value="Unassembled WGS sequence"/>
</dbReference>
<evidence type="ECO:0000256" key="2">
    <source>
        <dbReference type="ARBA" id="ARBA00006289"/>
    </source>
</evidence>
<dbReference type="PANTHER" id="PTHR21373:SF0">
    <property type="entry name" value="N-ALPHA-ACETYLTRANSFERASE 35, NATC AUXILIARY SUBUNIT"/>
    <property type="match status" value="1"/>
</dbReference>
<feature type="domain" description="NAA35-like TPR repeats" evidence="5">
    <location>
        <begin position="227"/>
        <end position="596"/>
    </location>
</feature>
<evidence type="ECO:0000256" key="3">
    <source>
        <dbReference type="ARBA" id="ARBA00022490"/>
    </source>
</evidence>
<protein>
    <submittedName>
        <fullName evidence="6">N-alpha-acetyltransferase, non-catalitic subunit</fullName>
    </submittedName>
</protein>
<gene>
    <name evidence="6" type="primary">MAK10</name>
    <name evidence="6" type="ORF">LTR24_008296</name>
</gene>
<dbReference type="InterPro" id="IPR057983">
    <property type="entry name" value="NAA35-like_N"/>
</dbReference>
<dbReference type="Pfam" id="PF04112">
    <property type="entry name" value="Mak10"/>
    <property type="match status" value="1"/>
</dbReference>
<dbReference type="InterPro" id="IPR057982">
    <property type="entry name" value="TPR_NAA35"/>
</dbReference>
<organism evidence="6 7">
    <name type="scientific">Lithohypha guttulata</name>
    <dbReference type="NCBI Taxonomy" id="1690604"/>
    <lineage>
        <taxon>Eukaryota</taxon>
        <taxon>Fungi</taxon>
        <taxon>Dikarya</taxon>
        <taxon>Ascomycota</taxon>
        <taxon>Pezizomycotina</taxon>
        <taxon>Eurotiomycetes</taxon>
        <taxon>Chaetothyriomycetidae</taxon>
        <taxon>Chaetothyriales</taxon>
        <taxon>Trichomeriaceae</taxon>
        <taxon>Lithohypha</taxon>
    </lineage>
</organism>
<evidence type="ECO:0000313" key="7">
    <source>
        <dbReference type="Proteomes" id="UP001345013"/>
    </source>
</evidence>
<dbReference type="InterPro" id="IPR007244">
    <property type="entry name" value="Naa35_N"/>
</dbReference>
<dbReference type="EMBL" id="JAVRRG010000141">
    <property type="protein sequence ID" value="KAK5081080.1"/>
    <property type="molecule type" value="Genomic_DNA"/>
</dbReference>